<dbReference type="CDD" id="cd15489">
    <property type="entry name" value="PHD_SF"/>
    <property type="match status" value="1"/>
</dbReference>
<dbReference type="InterPro" id="IPR019787">
    <property type="entry name" value="Znf_PHD-finger"/>
</dbReference>
<dbReference type="RefSeq" id="XP_016449609.1">
    <property type="nucleotide sequence ID" value="XM_016594123.1"/>
</dbReference>
<dbReference type="CDD" id="cd04301">
    <property type="entry name" value="NAT_SF"/>
    <property type="match status" value="1"/>
</dbReference>
<dbReference type="InterPro" id="IPR016181">
    <property type="entry name" value="Acyl_CoA_acyltransferase"/>
</dbReference>
<evidence type="ECO:0000256" key="3">
    <source>
        <dbReference type="ARBA" id="ARBA00022771"/>
    </source>
</evidence>
<evidence type="ECO:0000256" key="5">
    <source>
        <dbReference type="ARBA" id="ARBA00023242"/>
    </source>
</evidence>
<dbReference type="GO" id="GO:0003714">
    <property type="term" value="F:transcription corepressor activity"/>
    <property type="evidence" value="ECO:0000318"/>
    <property type="project" value="GO_Central"/>
</dbReference>
<dbReference type="GO" id="GO:0005634">
    <property type="term" value="C:nucleus"/>
    <property type="evidence" value="ECO:0000318"/>
    <property type="project" value="GO_Central"/>
</dbReference>
<reference evidence="9" key="1">
    <citation type="submission" date="2025-08" db="UniProtKB">
        <authorList>
            <consortium name="RefSeq"/>
        </authorList>
    </citation>
    <scope>IDENTIFICATION</scope>
</reference>
<accession>A0A1S3YBY0</accession>
<dbReference type="Gene3D" id="3.40.630.30">
    <property type="match status" value="1"/>
</dbReference>
<dbReference type="PaxDb" id="4097-A0A1S3YBY0"/>
<feature type="compositionally biased region" description="Low complexity" evidence="7">
    <location>
        <begin position="13"/>
        <end position="27"/>
    </location>
</feature>
<dbReference type="STRING" id="4097.A0A1S3YBY0"/>
<dbReference type="OMA" id="TLMFHDS"/>
<dbReference type="PANTHER" id="PTHR46309">
    <property type="entry name" value="PHD FINGER PROTEIN 12"/>
    <property type="match status" value="1"/>
</dbReference>
<feature type="compositionally biased region" description="Polar residues" evidence="7">
    <location>
        <begin position="86"/>
        <end position="96"/>
    </location>
</feature>
<dbReference type="InterPro" id="IPR013083">
    <property type="entry name" value="Znf_RING/FYVE/PHD"/>
</dbReference>
<gene>
    <name evidence="9" type="primary">LOC107774564</name>
</gene>
<dbReference type="SMR" id="A0A1S3YBY0"/>
<evidence type="ECO:0000256" key="4">
    <source>
        <dbReference type="ARBA" id="ARBA00022833"/>
    </source>
</evidence>
<feature type="region of interest" description="Disordered" evidence="7">
    <location>
        <begin position="583"/>
        <end position="627"/>
    </location>
</feature>
<evidence type="ECO:0000256" key="7">
    <source>
        <dbReference type="SAM" id="MobiDB-lite"/>
    </source>
</evidence>
<sequence length="627" mass="71499">MVRRSRKQKKQESSSSSSWSPESSDSSTDLHYSAKLPKKKAKKDILAKPINGYLSEDDTNLASSSMRTRRKRKCQSKKEQYVIDEPSSSENDQSPDVLSEEKFKWGRRKRAKRGRTRNSRKGNDQRQRTTTILSWLIDCKVIQENAEVFVMEEGEPKTKQGKIRKEGILCSCCNYVFTVADFCTHAGANNNNNIPSVVSRMGSGEGRMYAYLTPTFKKAKKLFPLDPRLGTHAGGTSSKPYEKIFIAETCSSLLSCMIQAWDLPEERNYRQFNLIENEDASDSCDDACMICADGGVLMCCDKCSSTYHHDKCLGMKEVPKGLWYCSFCVCKFCGVPANENDYLLKCSQCEKKYHWECHLTRVKISIDINNPPQGTFCDNSCNKVYDTLERSIVGVEHETEGSYKWTLLKNTDDGSGINIEDDYQRTVCHSKLAVARRLMEDCFEQITDRHTRIDVIKSVVYNCGSNFSRVNFRGFYTIILEKNEEIISAASIRIHGTKLAEMPLIATNKEYRRKGMCRELMVTIESVLHYLKVEKLVIPSVSERTGAWVNNYSFHKVKSPLPEEMKLHNTLMFHDSTRLQKDLGSSTLARTSRANSRAKDTQSFPTKSKEPRPFDLNVEPSQEDTDF</sequence>
<dbReference type="InterPro" id="IPR056511">
    <property type="entry name" value="IDM1_C"/>
</dbReference>
<dbReference type="SUPFAM" id="SSF57903">
    <property type="entry name" value="FYVE/PHD zinc finger"/>
    <property type="match status" value="2"/>
</dbReference>
<dbReference type="PANTHER" id="PTHR46309:SF5">
    <property type="entry name" value="GNAT FAMILY ACETYLTRANSFERASE"/>
    <property type="match status" value="1"/>
</dbReference>
<dbReference type="OrthoDB" id="1281257at2759"/>
<dbReference type="SMART" id="SM00249">
    <property type="entry name" value="PHD"/>
    <property type="match status" value="2"/>
</dbReference>
<proteinExistence type="predicted"/>
<evidence type="ECO:0000256" key="2">
    <source>
        <dbReference type="ARBA" id="ARBA00022723"/>
    </source>
</evidence>
<feature type="compositionally biased region" description="Basic residues" evidence="7">
    <location>
        <begin position="105"/>
        <end position="120"/>
    </location>
</feature>
<feature type="domain" description="PHD-type" evidence="8">
    <location>
        <begin position="285"/>
        <end position="331"/>
    </location>
</feature>
<dbReference type="Pfam" id="PF16135">
    <property type="entry name" value="TDBD"/>
    <property type="match status" value="1"/>
</dbReference>
<dbReference type="AlphaFoldDB" id="A0A1S3YBY0"/>
<keyword evidence="2" id="KW-0479">Metal-binding</keyword>
<dbReference type="InterPro" id="IPR042163">
    <property type="entry name" value="PHF12"/>
</dbReference>
<evidence type="ECO:0000259" key="8">
    <source>
        <dbReference type="PROSITE" id="PS50016"/>
    </source>
</evidence>
<keyword evidence="4" id="KW-0862">Zinc</keyword>
<organism evidence="9">
    <name type="scientific">Nicotiana tabacum</name>
    <name type="common">Common tobacco</name>
    <dbReference type="NCBI Taxonomy" id="4097"/>
    <lineage>
        <taxon>Eukaryota</taxon>
        <taxon>Viridiplantae</taxon>
        <taxon>Streptophyta</taxon>
        <taxon>Embryophyta</taxon>
        <taxon>Tracheophyta</taxon>
        <taxon>Spermatophyta</taxon>
        <taxon>Magnoliopsida</taxon>
        <taxon>eudicotyledons</taxon>
        <taxon>Gunneridae</taxon>
        <taxon>Pentapetalae</taxon>
        <taxon>asterids</taxon>
        <taxon>lamiids</taxon>
        <taxon>Solanales</taxon>
        <taxon>Solanaceae</taxon>
        <taxon>Nicotianoideae</taxon>
        <taxon>Nicotianeae</taxon>
        <taxon>Nicotiana</taxon>
    </lineage>
</organism>
<dbReference type="Gene3D" id="3.30.40.10">
    <property type="entry name" value="Zinc/RING finger domain, C3HC4 (zinc finger)"/>
    <property type="match status" value="2"/>
</dbReference>
<dbReference type="KEGG" id="nta:107774564"/>
<evidence type="ECO:0000256" key="6">
    <source>
        <dbReference type="PROSITE-ProRule" id="PRU00146"/>
    </source>
</evidence>
<dbReference type="GO" id="GO:0008270">
    <property type="term" value="F:zinc ion binding"/>
    <property type="evidence" value="ECO:0007669"/>
    <property type="project" value="UniProtKB-KW"/>
</dbReference>
<name>A0A1S3YBY0_TOBAC</name>
<dbReference type="InterPro" id="IPR001965">
    <property type="entry name" value="Znf_PHD"/>
</dbReference>
<keyword evidence="5" id="KW-0539">Nucleus</keyword>
<dbReference type="InterPro" id="IPR032308">
    <property type="entry name" value="TDBD"/>
</dbReference>
<dbReference type="Pfam" id="PF23209">
    <property type="entry name" value="IDM1_C"/>
    <property type="match status" value="1"/>
</dbReference>
<dbReference type="PROSITE" id="PS50016">
    <property type="entry name" value="ZF_PHD_2"/>
    <property type="match status" value="1"/>
</dbReference>
<protein>
    <submittedName>
        <fullName evidence="9">Increased DNA methylation 1-like</fullName>
    </submittedName>
</protein>
<evidence type="ECO:0000256" key="1">
    <source>
        <dbReference type="ARBA" id="ARBA00004123"/>
    </source>
</evidence>
<feature type="compositionally biased region" description="Polar residues" evidence="7">
    <location>
        <begin position="583"/>
        <end position="606"/>
    </location>
</feature>
<comment type="subcellular location">
    <subcellularLocation>
        <location evidence="1">Nucleus</location>
    </subcellularLocation>
</comment>
<evidence type="ECO:0000313" key="9">
    <source>
        <dbReference type="RefSeq" id="XP_016449609.1"/>
    </source>
</evidence>
<keyword evidence="3 6" id="KW-0863">Zinc-finger</keyword>
<feature type="region of interest" description="Disordered" evidence="7">
    <location>
        <begin position="1"/>
        <end position="127"/>
    </location>
</feature>
<dbReference type="InterPro" id="IPR011011">
    <property type="entry name" value="Znf_FYVE_PHD"/>
</dbReference>
<dbReference type="SUPFAM" id="SSF55729">
    <property type="entry name" value="Acyl-CoA N-acyltransferases (Nat)"/>
    <property type="match status" value="1"/>
</dbReference>
<dbReference type="GO" id="GO:0006357">
    <property type="term" value="P:regulation of transcription by RNA polymerase II"/>
    <property type="evidence" value="ECO:0000318"/>
    <property type="project" value="GO_Central"/>
</dbReference>